<reference evidence="3" key="1">
    <citation type="submission" date="2018-01" db="EMBL/GenBank/DDBJ databases">
        <authorList>
            <person name="Mao J.F."/>
        </authorList>
    </citation>
    <scope>NUCLEOTIDE SEQUENCE</scope>
    <source>
        <strain evidence="3">Huo1</strain>
        <tissue evidence="3">Leaf</tissue>
    </source>
</reference>
<sequence length="315" mass="34457">MGDGDRRRVANTPLLRQGEHRRVIDKILERHDRLQHAFQIAADQLAIDLPERDLGRPEALGGGAGGLGVEDEDDDLGFFGAEAEGERVPGVVGEDGEVGGEVGGGGGEGGARGGEGEEAEELEGAGAADGEGFDEELAAEAEAFHVGGGLEGEFGFGGDLLRHHLAGKDLRQADEETRCLIIALAAAVKRGYFFFSKVQFIPAEAFREIDTLWRQHNDGKFGYNVQRRIWKKLNGDFTTFFIKVGWMKKLESSDVKQYNYRSFPAEFMWKMEEGLPEGYLPLTNALRGTQLLNCILSHPALMEKMMCLGGDELDL</sequence>
<dbReference type="FunFam" id="1.10.10.1770:FF:000001">
    <property type="entry name" value="Tetrapyrrole-binding protein, chloroplastic"/>
    <property type="match status" value="1"/>
</dbReference>
<dbReference type="GO" id="GO:0010019">
    <property type="term" value="P:chloroplast-nucleus signaling pathway"/>
    <property type="evidence" value="ECO:0007669"/>
    <property type="project" value="TreeGrafter"/>
</dbReference>
<dbReference type="Pfam" id="PF05419">
    <property type="entry name" value="GUN4"/>
    <property type="match status" value="1"/>
</dbReference>
<dbReference type="PANTHER" id="PTHR34800">
    <property type="entry name" value="TETRAPYRROLE-BINDING PROTEIN, CHLOROPLASTIC"/>
    <property type="match status" value="1"/>
</dbReference>
<name>A0A8X8ZET6_SALSN</name>
<feature type="compositionally biased region" description="Gly residues" evidence="1">
    <location>
        <begin position="99"/>
        <end position="113"/>
    </location>
</feature>
<keyword evidence="4" id="KW-1185">Reference proteome</keyword>
<reference evidence="3" key="2">
    <citation type="submission" date="2020-08" db="EMBL/GenBank/DDBJ databases">
        <title>Plant Genome Project.</title>
        <authorList>
            <person name="Zhang R.-G."/>
        </authorList>
    </citation>
    <scope>NUCLEOTIDE SEQUENCE</scope>
    <source>
        <strain evidence="3">Huo1</strain>
        <tissue evidence="3">Leaf</tissue>
    </source>
</reference>
<dbReference type="Gene3D" id="1.10.10.1770">
    <property type="entry name" value="Gun4-like"/>
    <property type="match status" value="1"/>
</dbReference>
<dbReference type="Gene3D" id="1.25.40.620">
    <property type="match status" value="1"/>
</dbReference>
<dbReference type="GO" id="GO:0009507">
    <property type="term" value="C:chloroplast"/>
    <property type="evidence" value="ECO:0007669"/>
    <property type="project" value="TreeGrafter"/>
</dbReference>
<dbReference type="EMBL" id="PNBA02000014">
    <property type="protein sequence ID" value="KAG6402137.1"/>
    <property type="molecule type" value="Genomic_DNA"/>
</dbReference>
<proteinExistence type="predicted"/>
<dbReference type="GO" id="GO:0046906">
    <property type="term" value="F:tetrapyrrole binding"/>
    <property type="evidence" value="ECO:0007669"/>
    <property type="project" value="TreeGrafter"/>
</dbReference>
<feature type="domain" description="GUN4-like" evidence="2">
    <location>
        <begin position="160"/>
        <end position="299"/>
    </location>
</feature>
<evidence type="ECO:0000313" key="3">
    <source>
        <dbReference type="EMBL" id="KAG6402137.1"/>
    </source>
</evidence>
<dbReference type="SUPFAM" id="SSF140869">
    <property type="entry name" value="GUN4-like"/>
    <property type="match status" value="1"/>
</dbReference>
<protein>
    <recommendedName>
        <fullName evidence="2">GUN4-like domain-containing protein</fullName>
    </recommendedName>
</protein>
<gene>
    <name evidence="3" type="ORF">SASPL_139012</name>
</gene>
<dbReference type="InterPro" id="IPR008629">
    <property type="entry name" value="GUN4-like"/>
</dbReference>
<evidence type="ECO:0000256" key="1">
    <source>
        <dbReference type="SAM" id="MobiDB-lite"/>
    </source>
</evidence>
<evidence type="ECO:0000259" key="2">
    <source>
        <dbReference type="Pfam" id="PF05419"/>
    </source>
</evidence>
<comment type="caution">
    <text evidence="3">The sequence shown here is derived from an EMBL/GenBank/DDBJ whole genome shotgun (WGS) entry which is preliminary data.</text>
</comment>
<feature type="region of interest" description="Disordered" evidence="1">
    <location>
        <begin position="90"/>
        <end position="128"/>
    </location>
</feature>
<evidence type="ECO:0000313" key="4">
    <source>
        <dbReference type="Proteomes" id="UP000298416"/>
    </source>
</evidence>
<dbReference type="AlphaFoldDB" id="A0A8X8ZET6"/>
<accession>A0A8X8ZET6</accession>
<dbReference type="InterPro" id="IPR037215">
    <property type="entry name" value="GUN4-like_sf"/>
</dbReference>
<dbReference type="Proteomes" id="UP000298416">
    <property type="component" value="Unassembled WGS sequence"/>
</dbReference>
<organism evidence="3">
    <name type="scientific">Salvia splendens</name>
    <name type="common">Scarlet sage</name>
    <dbReference type="NCBI Taxonomy" id="180675"/>
    <lineage>
        <taxon>Eukaryota</taxon>
        <taxon>Viridiplantae</taxon>
        <taxon>Streptophyta</taxon>
        <taxon>Embryophyta</taxon>
        <taxon>Tracheophyta</taxon>
        <taxon>Spermatophyta</taxon>
        <taxon>Magnoliopsida</taxon>
        <taxon>eudicotyledons</taxon>
        <taxon>Gunneridae</taxon>
        <taxon>Pentapetalae</taxon>
        <taxon>asterids</taxon>
        <taxon>lamiids</taxon>
        <taxon>Lamiales</taxon>
        <taxon>Lamiaceae</taxon>
        <taxon>Nepetoideae</taxon>
        <taxon>Mentheae</taxon>
        <taxon>Salviinae</taxon>
        <taxon>Salvia</taxon>
        <taxon>Salvia subgen. Calosphace</taxon>
        <taxon>core Calosphace</taxon>
    </lineage>
</organism>
<dbReference type="PANTHER" id="PTHR34800:SF1">
    <property type="entry name" value="TETRAPYRROLE-BINDING PROTEIN, CHLOROPLASTIC"/>
    <property type="match status" value="1"/>
</dbReference>